<accession>A0A1I5CTJ4</accession>
<dbReference type="PANTHER" id="PTHR43194:SF5">
    <property type="entry name" value="PIMELOYL-[ACYL-CARRIER PROTEIN] METHYL ESTER ESTERASE"/>
    <property type="match status" value="1"/>
</dbReference>
<dbReference type="InterPro" id="IPR050228">
    <property type="entry name" value="Carboxylesterase_BioH"/>
</dbReference>
<dbReference type="Proteomes" id="UP000198867">
    <property type="component" value="Unassembled WGS sequence"/>
</dbReference>
<dbReference type="InterPro" id="IPR000073">
    <property type="entry name" value="AB_hydrolase_1"/>
</dbReference>
<dbReference type="STRING" id="995034.SAMN05216219_2557"/>
<evidence type="ECO:0000313" key="3">
    <source>
        <dbReference type="Proteomes" id="UP000198867"/>
    </source>
</evidence>
<reference evidence="3" key="1">
    <citation type="submission" date="2016-10" db="EMBL/GenBank/DDBJ databases">
        <authorList>
            <person name="Varghese N."/>
            <person name="Submissions S."/>
        </authorList>
    </citation>
    <scope>NUCLEOTIDE SEQUENCE [LARGE SCALE GENOMIC DNA]</scope>
    <source>
        <strain evidence="3">CGMCC 1.11101</strain>
    </source>
</reference>
<dbReference type="SUPFAM" id="SSF53474">
    <property type="entry name" value="alpha/beta-Hydrolases"/>
    <property type="match status" value="1"/>
</dbReference>
<evidence type="ECO:0000259" key="1">
    <source>
        <dbReference type="Pfam" id="PF12697"/>
    </source>
</evidence>
<dbReference type="Gene3D" id="3.40.50.1820">
    <property type="entry name" value="alpha/beta hydrolase"/>
    <property type="match status" value="1"/>
</dbReference>
<dbReference type="GO" id="GO:0003824">
    <property type="term" value="F:catalytic activity"/>
    <property type="evidence" value="ECO:0007669"/>
    <property type="project" value="UniProtKB-ARBA"/>
</dbReference>
<dbReference type="OrthoDB" id="5495375at2"/>
<feature type="domain" description="AB hydrolase-1" evidence="1">
    <location>
        <begin position="7"/>
        <end position="226"/>
    </location>
</feature>
<dbReference type="InterPro" id="IPR029058">
    <property type="entry name" value="AB_hydrolase_fold"/>
</dbReference>
<dbReference type="EMBL" id="FOVM01000007">
    <property type="protein sequence ID" value="SFN90263.1"/>
    <property type="molecule type" value="Genomic_DNA"/>
</dbReference>
<dbReference type="AlphaFoldDB" id="A0A1I5CTJ4"/>
<dbReference type="RefSeq" id="WP_090712001.1">
    <property type="nucleotide sequence ID" value="NZ_FOVM01000007.1"/>
</dbReference>
<evidence type="ECO:0000313" key="2">
    <source>
        <dbReference type="EMBL" id="SFN90263.1"/>
    </source>
</evidence>
<dbReference type="Pfam" id="PF12697">
    <property type="entry name" value="Abhydrolase_6"/>
    <property type="match status" value="1"/>
</dbReference>
<dbReference type="PANTHER" id="PTHR43194">
    <property type="entry name" value="HYDROLASE ALPHA/BETA FOLD FAMILY"/>
    <property type="match status" value="1"/>
</dbReference>
<proteinExistence type="predicted"/>
<name>A0A1I5CTJ4_9MICO</name>
<organism evidence="2 3">
    <name type="scientific">Mycetocola miduiensis</name>
    <dbReference type="NCBI Taxonomy" id="995034"/>
    <lineage>
        <taxon>Bacteria</taxon>
        <taxon>Bacillati</taxon>
        <taxon>Actinomycetota</taxon>
        <taxon>Actinomycetes</taxon>
        <taxon>Micrococcales</taxon>
        <taxon>Microbacteriaceae</taxon>
        <taxon>Mycetocola</taxon>
    </lineage>
</organism>
<gene>
    <name evidence="2" type="ORF">SAMN05216219_2557</name>
</gene>
<keyword evidence="3" id="KW-1185">Reference proteome</keyword>
<protein>
    <submittedName>
        <fullName evidence="2">Pimeloyl-ACP methyl ester carboxylesterase</fullName>
    </submittedName>
</protein>
<sequence length="254" mass="26855">MAALPAIVLVHGIRTSGTMWRRQVQDLQAAGFVVDAPDLPGHGTRIGEEFTIDAAMAAIDDAVSRHKGPVLLVGLSLGGYLSIHYAGQKPGRVTGLVAASCQTLPRGVGLWGYRALARGIHRLPDRGAWLNDAMARRFLPAEGVADMAAGGVALEVMDSALTAVGTLDPLDGLRRYPGPVWFVMGGLDHFRLSQRAFLRARPDASVVVVPRATHLVSLVKPDEFTRAVTDAARALTVDSPQISENGTGTGIVTP</sequence>